<dbReference type="PROSITE" id="PS01124">
    <property type="entry name" value="HTH_ARAC_FAMILY_2"/>
    <property type="match status" value="1"/>
</dbReference>
<evidence type="ECO:0000259" key="6">
    <source>
        <dbReference type="PROSITE" id="PS01124"/>
    </source>
</evidence>
<keyword evidence="4" id="KW-0010">Activator</keyword>
<dbReference type="SUPFAM" id="SSF51215">
    <property type="entry name" value="Regulatory protein AraC"/>
    <property type="match status" value="1"/>
</dbReference>
<feature type="domain" description="HTH araC/xylS-type" evidence="6">
    <location>
        <begin position="176"/>
        <end position="274"/>
    </location>
</feature>
<dbReference type="InterPro" id="IPR050204">
    <property type="entry name" value="AraC_XylS_family_regulators"/>
</dbReference>
<proteinExistence type="predicted"/>
<reference evidence="8" key="1">
    <citation type="journal article" date="2019" name="Int. J. Syst. Evol. Microbiol.">
        <title>The Global Catalogue of Microorganisms (GCM) 10K type strain sequencing project: providing services to taxonomists for standard genome sequencing and annotation.</title>
        <authorList>
            <consortium name="The Broad Institute Genomics Platform"/>
            <consortium name="The Broad Institute Genome Sequencing Center for Infectious Disease"/>
            <person name="Wu L."/>
            <person name="Ma J."/>
        </authorList>
    </citation>
    <scope>NUCLEOTIDE SEQUENCE [LARGE SCALE GENOMIC DNA]</scope>
    <source>
        <strain evidence="8">CGMCC 1.15043</strain>
    </source>
</reference>
<comment type="caution">
    <text evidence="7">The sequence shown here is derived from an EMBL/GenBank/DDBJ whole genome shotgun (WGS) entry which is preliminary data.</text>
</comment>
<dbReference type="SUPFAM" id="SSF46689">
    <property type="entry name" value="Homeodomain-like"/>
    <property type="match status" value="2"/>
</dbReference>
<dbReference type="Gene3D" id="2.60.120.10">
    <property type="entry name" value="Jelly Rolls"/>
    <property type="match status" value="1"/>
</dbReference>
<evidence type="ECO:0000256" key="1">
    <source>
        <dbReference type="ARBA" id="ARBA00022490"/>
    </source>
</evidence>
<dbReference type="PANTHER" id="PTHR46796">
    <property type="entry name" value="HTH-TYPE TRANSCRIPTIONAL ACTIVATOR RHAS-RELATED"/>
    <property type="match status" value="1"/>
</dbReference>
<dbReference type="InterPro" id="IPR018060">
    <property type="entry name" value="HTH_AraC"/>
</dbReference>
<evidence type="ECO:0000256" key="5">
    <source>
        <dbReference type="ARBA" id="ARBA00023163"/>
    </source>
</evidence>
<dbReference type="PROSITE" id="PS00041">
    <property type="entry name" value="HTH_ARAC_FAMILY_1"/>
    <property type="match status" value="1"/>
</dbReference>
<name>A0ABQ1FEZ1_9BACL</name>
<protein>
    <submittedName>
        <fullName evidence="7">AraC family transcriptional regulator</fullName>
    </submittedName>
</protein>
<keyword evidence="5" id="KW-0804">Transcription</keyword>
<evidence type="ECO:0000256" key="2">
    <source>
        <dbReference type="ARBA" id="ARBA00023015"/>
    </source>
</evidence>
<dbReference type="InterPro" id="IPR009057">
    <property type="entry name" value="Homeodomain-like_sf"/>
</dbReference>
<dbReference type="InterPro" id="IPR037923">
    <property type="entry name" value="HTH-like"/>
</dbReference>
<evidence type="ECO:0000313" key="8">
    <source>
        <dbReference type="Proteomes" id="UP000615455"/>
    </source>
</evidence>
<evidence type="ECO:0000313" key="7">
    <source>
        <dbReference type="EMBL" id="GGA08880.1"/>
    </source>
</evidence>
<dbReference type="Pfam" id="PF02311">
    <property type="entry name" value="AraC_binding"/>
    <property type="match status" value="1"/>
</dbReference>
<gene>
    <name evidence="7" type="ORF">GCM10008018_63130</name>
</gene>
<organism evidence="7 8">
    <name type="scientific">Paenibacillus marchantiophytorum</name>
    <dbReference type="NCBI Taxonomy" id="1619310"/>
    <lineage>
        <taxon>Bacteria</taxon>
        <taxon>Bacillati</taxon>
        <taxon>Bacillota</taxon>
        <taxon>Bacilli</taxon>
        <taxon>Bacillales</taxon>
        <taxon>Paenibacillaceae</taxon>
        <taxon>Paenibacillus</taxon>
    </lineage>
</organism>
<keyword evidence="8" id="KW-1185">Reference proteome</keyword>
<dbReference type="Gene3D" id="1.10.10.60">
    <property type="entry name" value="Homeodomain-like"/>
    <property type="match status" value="2"/>
</dbReference>
<evidence type="ECO:0000256" key="3">
    <source>
        <dbReference type="ARBA" id="ARBA00023125"/>
    </source>
</evidence>
<dbReference type="SMART" id="SM00342">
    <property type="entry name" value="HTH_ARAC"/>
    <property type="match status" value="1"/>
</dbReference>
<accession>A0ABQ1FEZ1</accession>
<keyword evidence="3" id="KW-0238">DNA-binding</keyword>
<dbReference type="EMBL" id="BMHE01000056">
    <property type="protein sequence ID" value="GGA08880.1"/>
    <property type="molecule type" value="Genomic_DNA"/>
</dbReference>
<sequence>MVNRNIIDELSEYVELRLGSIGTASHDRGWTETKQHPDYDIWLVTNGEVEVDVQGVTSVAKEGDIVFFNPGVTYTAACSLNPCSHIFVHFDFSLGERFNFLNEFDLMGIIGGAYLTKERELFRGAFDAYQNKEPMASLMLKGFFLALLARLLTIPQHPPRGLQGAELHSKHFTKLVPVLAYIEAHIGERIAVEQLAEMSSMSPKYFYAFFKAQMGVTPQNYVTRLKLNRAREYLYEGKLTVKQIAYQLGFADPYTFSKIFKRFHKIAPSKYYGHT</sequence>
<keyword evidence="1" id="KW-0963">Cytoplasm</keyword>
<dbReference type="Proteomes" id="UP000615455">
    <property type="component" value="Unassembled WGS sequence"/>
</dbReference>
<dbReference type="Pfam" id="PF12833">
    <property type="entry name" value="HTH_18"/>
    <property type="match status" value="1"/>
</dbReference>
<dbReference type="InterPro" id="IPR014710">
    <property type="entry name" value="RmlC-like_jellyroll"/>
</dbReference>
<dbReference type="InterPro" id="IPR003313">
    <property type="entry name" value="AraC-bd"/>
</dbReference>
<dbReference type="InterPro" id="IPR018062">
    <property type="entry name" value="HTH_AraC-typ_CS"/>
</dbReference>
<dbReference type="PANTHER" id="PTHR46796:SF13">
    <property type="entry name" value="HTH-TYPE TRANSCRIPTIONAL ACTIVATOR RHAS"/>
    <property type="match status" value="1"/>
</dbReference>
<evidence type="ECO:0000256" key="4">
    <source>
        <dbReference type="ARBA" id="ARBA00023159"/>
    </source>
</evidence>
<keyword evidence="2" id="KW-0805">Transcription regulation</keyword>